<feature type="region of interest" description="Disordered" evidence="1">
    <location>
        <begin position="84"/>
        <end position="106"/>
    </location>
</feature>
<proteinExistence type="predicted"/>
<dbReference type="Proteomes" id="UP000594262">
    <property type="component" value="Unplaced"/>
</dbReference>
<organism evidence="3 4">
    <name type="scientific">Clytia hemisphaerica</name>
    <dbReference type="NCBI Taxonomy" id="252671"/>
    <lineage>
        <taxon>Eukaryota</taxon>
        <taxon>Metazoa</taxon>
        <taxon>Cnidaria</taxon>
        <taxon>Hydrozoa</taxon>
        <taxon>Hydroidolina</taxon>
        <taxon>Leptothecata</taxon>
        <taxon>Obeliida</taxon>
        <taxon>Clytiidae</taxon>
        <taxon>Clytia</taxon>
    </lineage>
</organism>
<evidence type="ECO:0000256" key="1">
    <source>
        <dbReference type="SAM" id="MobiDB-lite"/>
    </source>
</evidence>
<feature type="compositionally biased region" description="Polar residues" evidence="1">
    <location>
        <begin position="87"/>
        <end position="96"/>
    </location>
</feature>
<dbReference type="OrthoDB" id="10688115at2759"/>
<keyword evidence="4" id="KW-1185">Reference proteome</keyword>
<feature type="region of interest" description="Disordered" evidence="1">
    <location>
        <begin position="1"/>
        <end position="31"/>
    </location>
</feature>
<feature type="region of interest" description="Disordered" evidence="1">
    <location>
        <begin position="224"/>
        <end position="243"/>
    </location>
</feature>
<reference evidence="3" key="1">
    <citation type="submission" date="2021-01" db="UniProtKB">
        <authorList>
            <consortium name="EnsemblMetazoa"/>
        </authorList>
    </citation>
    <scope>IDENTIFICATION</scope>
</reference>
<dbReference type="GO" id="GO:0046983">
    <property type="term" value="F:protein dimerization activity"/>
    <property type="evidence" value="ECO:0007669"/>
    <property type="project" value="InterPro"/>
</dbReference>
<dbReference type="EnsemblMetazoa" id="CLYHEMT008958.2">
    <property type="protein sequence ID" value="CLYHEMP008958.2"/>
    <property type="gene ID" value="CLYHEMG008958"/>
</dbReference>
<dbReference type="SUPFAM" id="SSF47459">
    <property type="entry name" value="HLH, helix-loop-helix DNA-binding domain"/>
    <property type="match status" value="1"/>
</dbReference>
<evidence type="ECO:0000313" key="3">
    <source>
        <dbReference type="EnsemblMetazoa" id="CLYHEMP008958.2"/>
    </source>
</evidence>
<protein>
    <recommendedName>
        <fullName evidence="2">BHLH domain-containing protein</fullName>
    </recommendedName>
</protein>
<dbReference type="InterPro" id="IPR011598">
    <property type="entry name" value="bHLH_dom"/>
</dbReference>
<sequence length="571" mass="65828">MRSKRSNKVQSLCKHHLDFKPNPSPTSSTEKSGLLRVHVMKASVHSQHQKLMNNLKKSCRESENFGPNSLVKQLQSLGKMFAPPKNSDLSQINETPAPQPAMKRDQPSERELIESLNYVLPIEKFNHFKILLPKSKLHVTTPDGEEVIVEPCDKHTKVKATHETHEGLMKRHKTTKDVLQLFSKQKSRQLNANNWRKDDSFFIYVFENKKFLFDKSTGEISCFPTPDAMKPKPSNKSKGEPPQLERNIVGKSFGTFINDFCKKPVEGKEYPSTNQFNVRSNHNIQLHVLQPVEQKANFRFVIHSSPFGSFIERAGTSHIATGNRKQTARKNNRDYKDREEEKLIELIEQIPNQYLPDKKQRNKYSIVRGSIDYIKDLERKVREQLGIPQASEDPLDVIEIAQPTDHSQHPMELSASQEDHEDITEYEEEEVYDNAFEDFFQLLCNPISSTRTTNHGDNEGNQTTTIQFPSKEECSLFQSLSAMEQNLLRASQEDEQLDRFVSIEERFQLNYSDVNLNSLQGEYVINDENESEVQDEVMYSAEQPNIMNSPISKDTDRVFQSPIARNNEMQL</sequence>
<dbReference type="AlphaFoldDB" id="A0A7M5WS64"/>
<accession>A0A7M5WS64</accession>
<evidence type="ECO:0000259" key="2">
    <source>
        <dbReference type="PROSITE" id="PS50888"/>
    </source>
</evidence>
<dbReference type="PROSITE" id="PS50888">
    <property type="entry name" value="BHLH"/>
    <property type="match status" value="1"/>
</dbReference>
<feature type="domain" description="BHLH" evidence="2">
    <location>
        <begin position="323"/>
        <end position="377"/>
    </location>
</feature>
<evidence type="ECO:0000313" key="4">
    <source>
        <dbReference type="Proteomes" id="UP000594262"/>
    </source>
</evidence>
<name>A0A7M5WS64_9CNID</name>
<dbReference type="InterPro" id="IPR036638">
    <property type="entry name" value="HLH_DNA-bd_sf"/>
</dbReference>